<gene>
    <name evidence="1" type="ORF">UFOVP1165_58</name>
</gene>
<evidence type="ECO:0000313" key="1">
    <source>
        <dbReference type="EMBL" id="CAB4188165.1"/>
    </source>
</evidence>
<proteinExistence type="predicted"/>
<name>A0A6J5R619_9CAUD</name>
<organism evidence="1">
    <name type="scientific">uncultured Caudovirales phage</name>
    <dbReference type="NCBI Taxonomy" id="2100421"/>
    <lineage>
        <taxon>Viruses</taxon>
        <taxon>Duplodnaviria</taxon>
        <taxon>Heunggongvirae</taxon>
        <taxon>Uroviricota</taxon>
        <taxon>Caudoviricetes</taxon>
        <taxon>Peduoviridae</taxon>
        <taxon>Maltschvirus</taxon>
        <taxon>Maltschvirus maltsch</taxon>
    </lineage>
</organism>
<dbReference type="EMBL" id="LR797120">
    <property type="protein sequence ID" value="CAB4188165.1"/>
    <property type="molecule type" value="Genomic_DNA"/>
</dbReference>
<sequence length="66" mass="8028">MWRAKDIRNALRFAKPIPLRKNDLIAPGYEVIRIEQITPSHPVRTAWRLWFYWPVKDFIRYMGNSK</sequence>
<reference evidence="1" key="1">
    <citation type="submission" date="2020-05" db="EMBL/GenBank/DDBJ databases">
        <authorList>
            <person name="Chiriac C."/>
            <person name="Salcher M."/>
            <person name="Ghai R."/>
            <person name="Kavagutti S V."/>
        </authorList>
    </citation>
    <scope>NUCLEOTIDE SEQUENCE</scope>
</reference>
<protein>
    <submittedName>
        <fullName evidence="1">Uncharacterized protein</fullName>
    </submittedName>
</protein>
<accession>A0A6J5R619</accession>